<feature type="domain" description="HTH luxR-type" evidence="6">
    <location>
        <begin position="143"/>
        <end position="208"/>
    </location>
</feature>
<dbReference type="SUPFAM" id="SSF46894">
    <property type="entry name" value="C-terminal effector domain of the bipartite response regulators"/>
    <property type="match status" value="1"/>
</dbReference>
<keyword evidence="3" id="KW-0238">DNA-binding</keyword>
<dbReference type="GO" id="GO:0000160">
    <property type="term" value="P:phosphorelay signal transduction system"/>
    <property type="evidence" value="ECO:0007669"/>
    <property type="project" value="InterPro"/>
</dbReference>
<dbReference type="InterPro" id="IPR039420">
    <property type="entry name" value="WalR-like"/>
</dbReference>
<dbReference type="PROSITE" id="PS50110">
    <property type="entry name" value="RESPONSE_REGULATORY"/>
    <property type="match status" value="1"/>
</dbReference>
<dbReference type="SMART" id="SM00448">
    <property type="entry name" value="REC"/>
    <property type="match status" value="1"/>
</dbReference>
<evidence type="ECO:0000259" key="6">
    <source>
        <dbReference type="PROSITE" id="PS50043"/>
    </source>
</evidence>
<evidence type="ECO:0000256" key="3">
    <source>
        <dbReference type="ARBA" id="ARBA00023125"/>
    </source>
</evidence>
<dbReference type="PANTHER" id="PTHR43214:SF24">
    <property type="entry name" value="TRANSCRIPTIONAL REGULATORY PROTEIN NARL-RELATED"/>
    <property type="match status" value="1"/>
</dbReference>
<proteinExistence type="predicted"/>
<protein>
    <submittedName>
        <fullName evidence="8">Response regulator transcription factor</fullName>
    </submittedName>
</protein>
<comment type="caution">
    <text evidence="8">The sequence shown here is derived from an EMBL/GenBank/DDBJ whole genome shotgun (WGS) entry which is preliminary data.</text>
</comment>
<dbReference type="PANTHER" id="PTHR43214">
    <property type="entry name" value="TWO-COMPONENT RESPONSE REGULATOR"/>
    <property type="match status" value="1"/>
</dbReference>
<dbReference type="InterPro" id="IPR016032">
    <property type="entry name" value="Sig_transdc_resp-reg_C-effctor"/>
</dbReference>
<dbReference type="Pfam" id="PF00196">
    <property type="entry name" value="GerE"/>
    <property type="match status" value="1"/>
</dbReference>
<dbReference type="CDD" id="cd17535">
    <property type="entry name" value="REC_NarL-like"/>
    <property type="match status" value="1"/>
</dbReference>
<dbReference type="Gene3D" id="3.40.50.2300">
    <property type="match status" value="1"/>
</dbReference>
<keyword evidence="1 5" id="KW-0597">Phosphoprotein</keyword>
<keyword evidence="4" id="KW-0804">Transcription</keyword>
<sequence length="215" mass="22789">MRILIADDHPAYRAGLALMLAAAPDLEVVAEAETGTAAVALATEARPDVVVMDLRMPELDGIEATRRLLAADPDLGIVVLTMFEDDDSVFAAMRAGARGYLLKGADQEELLRAIRAIAAGEAIFGPAVARRVIEHFAQGSASSRTAFPTLTDREREVLDLIARGKGNAAIAHELVLSLKTVRNHVSNIFGKLQVPDRAAAIIKARDAGYGTLPGA</sequence>
<dbReference type="EMBL" id="JAAKZV010000009">
    <property type="protein sequence ID" value="NGN63086.1"/>
    <property type="molecule type" value="Genomic_DNA"/>
</dbReference>
<evidence type="ECO:0000256" key="5">
    <source>
        <dbReference type="PROSITE-ProRule" id="PRU00169"/>
    </source>
</evidence>
<dbReference type="GO" id="GO:0003677">
    <property type="term" value="F:DNA binding"/>
    <property type="evidence" value="ECO:0007669"/>
    <property type="project" value="UniProtKB-KW"/>
</dbReference>
<feature type="modified residue" description="4-aspartylphosphate" evidence="5">
    <location>
        <position position="53"/>
    </location>
</feature>
<evidence type="ECO:0000256" key="2">
    <source>
        <dbReference type="ARBA" id="ARBA00023015"/>
    </source>
</evidence>
<dbReference type="Proteomes" id="UP000481583">
    <property type="component" value="Unassembled WGS sequence"/>
</dbReference>
<reference evidence="8 9" key="1">
    <citation type="submission" date="2020-02" db="EMBL/GenBank/DDBJ databases">
        <title>Whole-genome analyses of novel actinobacteria.</title>
        <authorList>
            <person name="Sahin N."/>
        </authorList>
    </citation>
    <scope>NUCLEOTIDE SEQUENCE [LARGE SCALE GENOMIC DNA]</scope>
    <source>
        <strain evidence="8 9">A7024</strain>
    </source>
</reference>
<evidence type="ECO:0000259" key="7">
    <source>
        <dbReference type="PROSITE" id="PS50110"/>
    </source>
</evidence>
<feature type="domain" description="Response regulatory" evidence="7">
    <location>
        <begin position="2"/>
        <end position="118"/>
    </location>
</feature>
<dbReference type="SMART" id="SM00421">
    <property type="entry name" value="HTH_LUXR"/>
    <property type="match status" value="1"/>
</dbReference>
<evidence type="ECO:0000256" key="4">
    <source>
        <dbReference type="ARBA" id="ARBA00023163"/>
    </source>
</evidence>
<dbReference type="InterPro" id="IPR000792">
    <property type="entry name" value="Tscrpt_reg_LuxR_C"/>
</dbReference>
<accession>A0A6G4TUE8</accession>
<evidence type="ECO:0000256" key="1">
    <source>
        <dbReference type="ARBA" id="ARBA00022553"/>
    </source>
</evidence>
<name>A0A6G4TUE8_9ACTN</name>
<dbReference type="CDD" id="cd06170">
    <property type="entry name" value="LuxR_C_like"/>
    <property type="match status" value="1"/>
</dbReference>
<evidence type="ECO:0000313" key="9">
    <source>
        <dbReference type="Proteomes" id="UP000481583"/>
    </source>
</evidence>
<keyword evidence="9" id="KW-1185">Reference proteome</keyword>
<dbReference type="InterPro" id="IPR058245">
    <property type="entry name" value="NreC/VraR/RcsB-like_REC"/>
</dbReference>
<dbReference type="GO" id="GO:0006355">
    <property type="term" value="P:regulation of DNA-templated transcription"/>
    <property type="evidence" value="ECO:0007669"/>
    <property type="project" value="InterPro"/>
</dbReference>
<gene>
    <name evidence="8" type="ORF">G5C51_04085</name>
</gene>
<dbReference type="PROSITE" id="PS50043">
    <property type="entry name" value="HTH_LUXR_2"/>
    <property type="match status" value="1"/>
</dbReference>
<dbReference type="Pfam" id="PF00072">
    <property type="entry name" value="Response_reg"/>
    <property type="match status" value="1"/>
</dbReference>
<keyword evidence="2" id="KW-0805">Transcription regulation</keyword>
<evidence type="ECO:0000313" key="8">
    <source>
        <dbReference type="EMBL" id="NGN63086.1"/>
    </source>
</evidence>
<dbReference type="SUPFAM" id="SSF52172">
    <property type="entry name" value="CheY-like"/>
    <property type="match status" value="1"/>
</dbReference>
<organism evidence="8 9">
    <name type="scientific">Streptomyces coryli</name>
    <dbReference type="NCBI Taxonomy" id="1128680"/>
    <lineage>
        <taxon>Bacteria</taxon>
        <taxon>Bacillati</taxon>
        <taxon>Actinomycetota</taxon>
        <taxon>Actinomycetes</taxon>
        <taxon>Kitasatosporales</taxon>
        <taxon>Streptomycetaceae</taxon>
        <taxon>Streptomyces</taxon>
    </lineage>
</organism>
<dbReference type="PRINTS" id="PR00038">
    <property type="entry name" value="HTHLUXR"/>
</dbReference>
<dbReference type="AlphaFoldDB" id="A0A6G4TUE8"/>
<dbReference type="InterPro" id="IPR001789">
    <property type="entry name" value="Sig_transdc_resp-reg_receiver"/>
</dbReference>
<dbReference type="InterPro" id="IPR011006">
    <property type="entry name" value="CheY-like_superfamily"/>
</dbReference>
<dbReference type="PROSITE" id="PS00622">
    <property type="entry name" value="HTH_LUXR_1"/>
    <property type="match status" value="1"/>
</dbReference>